<feature type="domain" description="Aminoacyl-transfer RNA synthetases class-II family profile" evidence="13">
    <location>
        <begin position="1"/>
        <end position="337"/>
    </location>
</feature>
<dbReference type="GO" id="GO:0140096">
    <property type="term" value="F:catalytic activity, acting on a protein"/>
    <property type="evidence" value="ECO:0007669"/>
    <property type="project" value="UniProtKB-ARBA"/>
</dbReference>
<keyword evidence="7 11" id="KW-0067">ATP-binding</keyword>
<dbReference type="Pfam" id="PF13393">
    <property type="entry name" value="tRNA-synt_His"/>
    <property type="match status" value="1"/>
</dbReference>
<dbReference type="Proteomes" id="UP000277811">
    <property type="component" value="Unassembled WGS sequence"/>
</dbReference>
<dbReference type="InterPro" id="IPR036621">
    <property type="entry name" value="Anticodon-bd_dom_sf"/>
</dbReference>
<feature type="binding site" evidence="12">
    <location>
        <position position="257"/>
    </location>
    <ligand>
        <name>L-histidine</name>
        <dbReference type="ChEBI" id="CHEBI:57595"/>
    </ligand>
</feature>
<dbReference type="InterPro" id="IPR045864">
    <property type="entry name" value="aa-tRNA-synth_II/BPL/LPL"/>
</dbReference>
<dbReference type="HAMAP" id="MF_00127">
    <property type="entry name" value="His_tRNA_synth"/>
    <property type="match status" value="1"/>
</dbReference>
<dbReference type="RefSeq" id="WP_122626998.1">
    <property type="nucleotide sequence ID" value="NZ_UPPP01000061.1"/>
</dbReference>
<dbReference type="NCBIfam" id="TIGR00442">
    <property type="entry name" value="hisS"/>
    <property type="match status" value="1"/>
</dbReference>
<organism evidence="14 15">
    <name type="scientific">Lucifera butyrica</name>
    <dbReference type="NCBI Taxonomy" id="1351585"/>
    <lineage>
        <taxon>Bacteria</taxon>
        <taxon>Bacillati</taxon>
        <taxon>Bacillota</taxon>
        <taxon>Negativicutes</taxon>
        <taxon>Veillonellales</taxon>
        <taxon>Veillonellaceae</taxon>
        <taxon>Lucifera</taxon>
    </lineage>
</organism>
<dbReference type="CDD" id="cd00859">
    <property type="entry name" value="HisRS_anticodon"/>
    <property type="match status" value="1"/>
</dbReference>
<protein>
    <recommendedName>
        <fullName evidence="11">Histidine--tRNA ligase</fullName>
        <ecNumber evidence="11">6.1.1.21</ecNumber>
    </recommendedName>
    <alternativeName>
        <fullName evidence="11">Histidyl-tRNA synthetase</fullName>
        <shortName evidence="11">HisRS</shortName>
    </alternativeName>
</protein>
<dbReference type="SUPFAM" id="SSF52954">
    <property type="entry name" value="Class II aaRS ABD-related"/>
    <property type="match status" value="1"/>
</dbReference>
<keyword evidence="8 11" id="KW-0648">Protein biosynthesis</keyword>
<evidence type="ECO:0000256" key="11">
    <source>
        <dbReference type="HAMAP-Rule" id="MF_00127"/>
    </source>
</evidence>
<dbReference type="PANTHER" id="PTHR43707:SF1">
    <property type="entry name" value="HISTIDINE--TRNA LIGASE, MITOCHONDRIAL-RELATED"/>
    <property type="match status" value="1"/>
</dbReference>
<evidence type="ECO:0000256" key="10">
    <source>
        <dbReference type="ARBA" id="ARBA00047639"/>
    </source>
</evidence>
<dbReference type="InterPro" id="IPR004154">
    <property type="entry name" value="Anticodon-bd"/>
</dbReference>
<evidence type="ECO:0000256" key="7">
    <source>
        <dbReference type="ARBA" id="ARBA00022840"/>
    </source>
</evidence>
<evidence type="ECO:0000313" key="15">
    <source>
        <dbReference type="Proteomes" id="UP000277811"/>
    </source>
</evidence>
<evidence type="ECO:0000256" key="2">
    <source>
        <dbReference type="ARBA" id="ARBA00008226"/>
    </source>
</evidence>
<dbReference type="FunFam" id="3.30.930.10:FF:000005">
    <property type="entry name" value="Histidine--tRNA ligase"/>
    <property type="match status" value="1"/>
</dbReference>
<dbReference type="InterPro" id="IPR033656">
    <property type="entry name" value="HisRS_anticodon"/>
</dbReference>
<keyword evidence="15" id="KW-1185">Reference proteome</keyword>
<evidence type="ECO:0000256" key="1">
    <source>
        <dbReference type="ARBA" id="ARBA00004496"/>
    </source>
</evidence>
<dbReference type="EMBL" id="UPPP01000061">
    <property type="protein sequence ID" value="VBB06035.1"/>
    <property type="molecule type" value="Genomic_DNA"/>
</dbReference>
<dbReference type="Pfam" id="PF03129">
    <property type="entry name" value="HGTP_anticodon"/>
    <property type="match status" value="1"/>
</dbReference>
<dbReference type="GO" id="GO:0005737">
    <property type="term" value="C:cytoplasm"/>
    <property type="evidence" value="ECO:0007669"/>
    <property type="project" value="UniProtKB-SubCell"/>
</dbReference>
<keyword evidence="5 11" id="KW-0436">Ligase</keyword>
<feature type="binding site" evidence="12">
    <location>
        <begin position="261"/>
        <end position="262"/>
    </location>
    <ligand>
        <name>L-histidine</name>
        <dbReference type="ChEBI" id="CHEBI:57595"/>
    </ligand>
</feature>
<dbReference type="CDD" id="cd00773">
    <property type="entry name" value="HisRS-like_core"/>
    <property type="match status" value="1"/>
</dbReference>
<dbReference type="GO" id="GO:0006427">
    <property type="term" value="P:histidyl-tRNA aminoacylation"/>
    <property type="evidence" value="ECO:0007669"/>
    <property type="project" value="UniProtKB-UniRule"/>
</dbReference>
<evidence type="ECO:0000313" key="14">
    <source>
        <dbReference type="EMBL" id="VBB06035.1"/>
    </source>
</evidence>
<dbReference type="GO" id="GO:0016740">
    <property type="term" value="F:transferase activity"/>
    <property type="evidence" value="ECO:0007669"/>
    <property type="project" value="UniProtKB-ARBA"/>
</dbReference>
<evidence type="ECO:0000256" key="6">
    <source>
        <dbReference type="ARBA" id="ARBA00022741"/>
    </source>
</evidence>
<dbReference type="Gene3D" id="3.30.930.10">
    <property type="entry name" value="Bira Bifunctional Protein, Domain 2"/>
    <property type="match status" value="1"/>
</dbReference>
<dbReference type="PIRSF" id="PIRSF001549">
    <property type="entry name" value="His-tRNA_synth"/>
    <property type="match status" value="1"/>
</dbReference>
<dbReference type="InterPro" id="IPR006195">
    <property type="entry name" value="aa-tRNA-synth_II"/>
</dbReference>
<comment type="subunit">
    <text evidence="3 11">Homodimer.</text>
</comment>
<reference evidence="14 15" key="1">
    <citation type="submission" date="2018-06" db="EMBL/GenBank/DDBJ databases">
        <authorList>
            <person name="Strepis N."/>
        </authorList>
    </citation>
    <scope>NUCLEOTIDE SEQUENCE [LARGE SCALE GENOMIC DNA]</scope>
    <source>
        <strain evidence="14">LUCI</strain>
    </source>
</reference>
<dbReference type="GO" id="GO:0005524">
    <property type="term" value="F:ATP binding"/>
    <property type="evidence" value="ECO:0007669"/>
    <property type="project" value="UniProtKB-UniRule"/>
</dbReference>
<feature type="binding site" evidence="12">
    <location>
        <position position="130"/>
    </location>
    <ligand>
        <name>L-histidine</name>
        <dbReference type="ChEBI" id="CHEBI:57595"/>
    </ligand>
</feature>
<evidence type="ECO:0000256" key="12">
    <source>
        <dbReference type="PIRSR" id="PIRSR001549-1"/>
    </source>
</evidence>
<keyword evidence="4 11" id="KW-0963">Cytoplasm</keyword>
<dbReference type="AlphaFoldDB" id="A0A498R4I4"/>
<evidence type="ECO:0000259" key="13">
    <source>
        <dbReference type="PROSITE" id="PS50862"/>
    </source>
</evidence>
<dbReference type="InterPro" id="IPR015807">
    <property type="entry name" value="His-tRNA-ligase"/>
</dbReference>
<evidence type="ECO:0000256" key="8">
    <source>
        <dbReference type="ARBA" id="ARBA00022917"/>
    </source>
</evidence>
<evidence type="ECO:0000256" key="3">
    <source>
        <dbReference type="ARBA" id="ARBA00011738"/>
    </source>
</evidence>
<comment type="catalytic activity">
    <reaction evidence="10 11">
        <text>tRNA(His) + L-histidine + ATP = L-histidyl-tRNA(His) + AMP + diphosphate + H(+)</text>
        <dbReference type="Rhea" id="RHEA:17313"/>
        <dbReference type="Rhea" id="RHEA-COMP:9665"/>
        <dbReference type="Rhea" id="RHEA-COMP:9689"/>
        <dbReference type="ChEBI" id="CHEBI:15378"/>
        <dbReference type="ChEBI" id="CHEBI:30616"/>
        <dbReference type="ChEBI" id="CHEBI:33019"/>
        <dbReference type="ChEBI" id="CHEBI:57595"/>
        <dbReference type="ChEBI" id="CHEBI:78442"/>
        <dbReference type="ChEBI" id="CHEBI:78527"/>
        <dbReference type="ChEBI" id="CHEBI:456215"/>
        <dbReference type="EC" id="6.1.1.21"/>
    </reaction>
</comment>
<comment type="similarity">
    <text evidence="2 11">Belongs to the class-II aminoacyl-tRNA synthetase family.</text>
</comment>
<feature type="binding site" evidence="12">
    <location>
        <position position="126"/>
    </location>
    <ligand>
        <name>L-histidine</name>
        <dbReference type="ChEBI" id="CHEBI:57595"/>
    </ligand>
</feature>
<dbReference type="Gene3D" id="3.40.50.800">
    <property type="entry name" value="Anticodon-binding domain"/>
    <property type="match status" value="1"/>
</dbReference>
<feature type="binding site" evidence="12">
    <location>
        <begin position="81"/>
        <end position="83"/>
    </location>
    <ligand>
        <name>L-histidine</name>
        <dbReference type="ChEBI" id="CHEBI:57595"/>
    </ligand>
</feature>
<dbReference type="OrthoDB" id="9800814at2"/>
<name>A0A498R4I4_9FIRM</name>
<proteinExistence type="inferred from homology"/>
<keyword evidence="6 11" id="KW-0547">Nucleotide-binding</keyword>
<evidence type="ECO:0000256" key="4">
    <source>
        <dbReference type="ARBA" id="ARBA00022490"/>
    </source>
</evidence>
<evidence type="ECO:0000256" key="5">
    <source>
        <dbReference type="ARBA" id="ARBA00022598"/>
    </source>
</evidence>
<evidence type="ECO:0000256" key="9">
    <source>
        <dbReference type="ARBA" id="ARBA00023146"/>
    </source>
</evidence>
<dbReference type="PANTHER" id="PTHR43707">
    <property type="entry name" value="HISTIDYL-TRNA SYNTHETASE"/>
    <property type="match status" value="1"/>
</dbReference>
<dbReference type="GO" id="GO:0004821">
    <property type="term" value="F:histidine-tRNA ligase activity"/>
    <property type="evidence" value="ECO:0007669"/>
    <property type="project" value="UniProtKB-UniRule"/>
</dbReference>
<dbReference type="EC" id="6.1.1.21" evidence="11"/>
<gene>
    <name evidence="11" type="primary">hisS</name>
    <name evidence="14" type="ORF">LUCI_1246</name>
</gene>
<comment type="subcellular location">
    <subcellularLocation>
        <location evidence="1 11">Cytoplasm</location>
    </subcellularLocation>
</comment>
<keyword evidence="9 11" id="KW-0030">Aminoacyl-tRNA synthetase</keyword>
<accession>A0A498R4I4</accession>
<sequence>MLTTGPRGTKDILPDSSKYWRYVEETAREVCRMNAYQEIRTPVFEHTELFLRGIGETTDIVEKEMYTFNDRGGRSITLRPENTAAVVRAYLEHKLYAGQPPLKVFYMGPMFRYDRPQAGRFRQFHQFGVEAIGAADPVIDAEIITLAMQFFQKLGLSELKLFLNSVGCPKCRPVYRQKLQAFLRDKLAHLCKDCQSRFERNPLRILDCKNETCAQLSAGAPQMTDCLCEECSGHFTQLKELLTAAEIQYSLNPRLVRGLDYYTKTAFEIQYAPLGAQSAVCGGGRYDGLVEECGGQPTPGIGFAIGLERVMLALEKQNLLPEPAEKLDVFVAPLGTPAQLLGFKLLTRLRQDGFTADMDFMNRSLKGQMKQANKLSARFAAIIGEEEVAANQVMLKDMHTGEQQRMTLPEVMKTLNMGVEF</sequence>
<dbReference type="PROSITE" id="PS50862">
    <property type="entry name" value="AA_TRNA_LIGASE_II"/>
    <property type="match status" value="1"/>
</dbReference>
<dbReference type="InterPro" id="IPR041715">
    <property type="entry name" value="HisRS-like_core"/>
</dbReference>
<dbReference type="SUPFAM" id="SSF55681">
    <property type="entry name" value="Class II aaRS and biotin synthetases"/>
    <property type="match status" value="1"/>
</dbReference>
<feature type="binding site" evidence="12">
    <location>
        <position position="112"/>
    </location>
    <ligand>
        <name>L-histidine</name>
        <dbReference type="ChEBI" id="CHEBI:57595"/>
    </ligand>
</feature>
<dbReference type="InterPro" id="IPR004516">
    <property type="entry name" value="HisRS/HisZ"/>
</dbReference>